<dbReference type="RefSeq" id="WP_397614962.1">
    <property type="nucleotide sequence ID" value="NZ_JBIRRB010000021.1"/>
</dbReference>
<proteinExistence type="predicted"/>
<evidence type="ECO:0000259" key="1">
    <source>
        <dbReference type="Pfam" id="PF01610"/>
    </source>
</evidence>
<comment type="caution">
    <text evidence="2">The sequence shown here is derived from an EMBL/GenBank/DDBJ whole genome shotgun (WGS) entry which is preliminary data.</text>
</comment>
<dbReference type="Pfam" id="PF01610">
    <property type="entry name" value="DDE_Tnp_ISL3"/>
    <property type="match status" value="1"/>
</dbReference>
<dbReference type="Proteomes" id="UP001611162">
    <property type="component" value="Unassembled WGS sequence"/>
</dbReference>
<name>A0ABW7TDA5_9ACTN</name>
<keyword evidence="3" id="KW-1185">Reference proteome</keyword>
<accession>A0ABW7TDA5</accession>
<reference evidence="2 3" key="1">
    <citation type="submission" date="2024-10" db="EMBL/GenBank/DDBJ databases">
        <title>The Natural Products Discovery Center: Release of the First 8490 Sequenced Strains for Exploring Actinobacteria Biosynthetic Diversity.</title>
        <authorList>
            <person name="Kalkreuter E."/>
            <person name="Kautsar S.A."/>
            <person name="Yang D."/>
            <person name="Bader C.D."/>
            <person name="Teijaro C.N."/>
            <person name="Fluegel L."/>
            <person name="Davis C.M."/>
            <person name="Simpson J.R."/>
            <person name="Lauterbach L."/>
            <person name="Steele A.D."/>
            <person name="Gui C."/>
            <person name="Meng S."/>
            <person name="Li G."/>
            <person name="Viehrig K."/>
            <person name="Ye F."/>
            <person name="Su P."/>
            <person name="Kiefer A.F."/>
            <person name="Nichols A."/>
            <person name="Cepeda A.J."/>
            <person name="Yan W."/>
            <person name="Fan B."/>
            <person name="Jiang Y."/>
            <person name="Adhikari A."/>
            <person name="Zheng C.-J."/>
            <person name="Schuster L."/>
            <person name="Cowan T.M."/>
            <person name="Smanski M.J."/>
            <person name="Chevrette M.G."/>
            <person name="De Carvalho L.P.S."/>
            <person name="Shen B."/>
        </authorList>
    </citation>
    <scope>NUCLEOTIDE SEQUENCE [LARGE SCALE GENOMIC DNA]</scope>
    <source>
        <strain evidence="2 3">NPDC020979</strain>
    </source>
</reference>
<sequence length="502" mass="53183">MPAGADLTVRVGDLPAVEIDVKAVPAEALAQAFPDLVRHRRGFLLLEWIRQAEQDAPKPMQGFAGFLCQDLDAVTAGLTLPWSSGAVEGNVNRVKTLKRAMYGRASFSLLRTRILKCGVARAGQFLRAVPAGAAHLPLQRRSRSLGVPASDAAAFTAVAVVGVACLSCSARLFRGVMPLVYGGVCGQPGGGCSRPAGVGLSAVRVARGWVVGWSSWLVRSPSGWAPGLGPGAHLAEMKQSVPVSAEAQQLWPDGRYGLGLAGRSLTCGGTYWGHEGGDGGYIILNGVTGDGRRSAVVFMSEARGDTREHILAQGNAAGAVIDHCALGPQHPVNGAVKACDGGDRSVRTEAFEAMAAGVRELVAAAWQGIEPLLWKPPAALVERQCLLRERGPAEPVRELRAPHLSHEGRVRHVRRHCGPAGSAVSLPWTMVYAQRAGPLLMVRAPGSFEPHVRTFQWRKRDVSGSACVTRSRRIAGWAVLKAARHWGTIRYGVCGGRMCACA</sequence>
<dbReference type="PANTHER" id="PTHR33498:SF1">
    <property type="entry name" value="TRANSPOSASE FOR INSERTION SEQUENCE ELEMENT IS1557"/>
    <property type="match status" value="1"/>
</dbReference>
<dbReference type="InterPro" id="IPR047951">
    <property type="entry name" value="Transpos_ISL3"/>
</dbReference>
<dbReference type="EMBL" id="JBIRRB010000021">
    <property type="protein sequence ID" value="MFI0915373.1"/>
    <property type="molecule type" value="Genomic_DNA"/>
</dbReference>
<organism evidence="2 3">
    <name type="scientific">Streptomyces abikoensis</name>
    <dbReference type="NCBI Taxonomy" id="97398"/>
    <lineage>
        <taxon>Bacteria</taxon>
        <taxon>Bacillati</taxon>
        <taxon>Actinomycetota</taxon>
        <taxon>Actinomycetes</taxon>
        <taxon>Kitasatosporales</taxon>
        <taxon>Streptomycetaceae</taxon>
        <taxon>Streptomyces</taxon>
    </lineage>
</organism>
<gene>
    <name evidence="2" type="ORF">ACH4TF_33815</name>
</gene>
<dbReference type="InterPro" id="IPR012338">
    <property type="entry name" value="Beta-lactam/transpept-like"/>
</dbReference>
<protein>
    <submittedName>
        <fullName evidence="2">Transposase</fullName>
    </submittedName>
</protein>
<dbReference type="Gene3D" id="3.40.710.10">
    <property type="entry name" value="DD-peptidase/beta-lactamase superfamily"/>
    <property type="match status" value="1"/>
</dbReference>
<dbReference type="PANTHER" id="PTHR33498">
    <property type="entry name" value="TRANSPOSASE FOR INSERTION SEQUENCE ELEMENT IS1557"/>
    <property type="match status" value="1"/>
</dbReference>
<evidence type="ECO:0000313" key="3">
    <source>
        <dbReference type="Proteomes" id="UP001611162"/>
    </source>
</evidence>
<feature type="domain" description="Transposase IS204/IS1001/IS1096/IS1165 DDE" evidence="1">
    <location>
        <begin position="27"/>
        <end position="114"/>
    </location>
</feature>
<evidence type="ECO:0000313" key="2">
    <source>
        <dbReference type="EMBL" id="MFI0915373.1"/>
    </source>
</evidence>
<dbReference type="InterPro" id="IPR002560">
    <property type="entry name" value="Transposase_DDE"/>
</dbReference>